<dbReference type="Proteomes" id="UP000237105">
    <property type="component" value="Unassembled WGS sequence"/>
</dbReference>
<accession>A0A2P5CVQ9</accession>
<sequence length="55" mass="6563">MPLYFLTTREAKKIIQEEESFSMQMLDILVKQFGETIINELFRRFIDMVTESMAV</sequence>
<dbReference type="OrthoDB" id="10308036at2759"/>
<evidence type="ECO:0000313" key="2">
    <source>
        <dbReference type="Proteomes" id="UP000237105"/>
    </source>
</evidence>
<proteinExistence type="predicted"/>
<dbReference type="AlphaFoldDB" id="A0A2P5CVQ9"/>
<keyword evidence="2" id="KW-1185">Reference proteome</keyword>
<reference evidence="2" key="1">
    <citation type="submission" date="2016-06" db="EMBL/GenBank/DDBJ databases">
        <title>Parallel loss of symbiosis genes in relatives of nitrogen-fixing non-legume Parasponia.</title>
        <authorList>
            <person name="Van Velzen R."/>
            <person name="Holmer R."/>
            <person name="Bu F."/>
            <person name="Rutten L."/>
            <person name="Van Zeijl A."/>
            <person name="Liu W."/>
            <person name="Santuari L."/>
            <person name="Cao Q."/>
            <person name="Sharma T."/>
            <person name="Shen D."/>
            <person name="Roswanjaya Y."/>
            <person name="Wardhani T."/>
            <person name="Kalhor M.S."/>
            <person name="Jansen J."/>
            <person name="Van den Hoogen J."/>
            <person name="Gungor B."/>
            <person name="Hartog M."/>
            <person name="Hontelez J."/>
            <person name="Verver J."/>
            <person name="Yang W.-C."/>
            <person name="Schijlen E."/>
            <person name="Repin R."/>
            <person name="Schilthuizen M."/>
            <person name="Schranz E."/>
            <person name="Heidstra R."/>
            <person name="Miyata K."/>
            <person name="Fedorova E."/>
            <person name="Kohlen W."/>
            <person name="Bisseling T."/>
            <person name="Smit S."/>
            <person name="Geurts R."/>
        </authorList>
    </citation>
    <scope>NUCLEOTIDE SEQUENCE [LARGE SCALE GENOMIC DNA]</scope>
    <source>
        <strain evidence="2">cv. WU1-14</strain>
    </source>
</reference>
<name>A0A2P5CVQ9_PARAD</name>
<feature type="non-terminal residue" evidence="1">
    <location>
        <position position="55"/>
    </location>
</feature>
<evidence type="ECO:0000313" key="1">
    <source>
        <dbReference type="EMBL" id="PON65143.1"/>
    </source>
</evidence>
<comment type="caution">
    <text evidence="1">The sequence shown here is derived from an EMBL/GenBank/DDBJ whole genome shotgun (WGS) entry which is preliminary data.</text>
</comment>
<protein>
    <submittedName>
        <fullName evidence="1">Uncharacterized protein</fullName>
    </submittedName>
</protein>
<dbReference type="EMBL" id="JXTB01000090">
    <property type="protein sequence ID" value="PON65143.1"/>
    <property type="molecule type" value="Genomic_DNA"/>
</dbReference>
<gene>
    <name evidence="1" type="ORF">PanWU01x14_118490</name>
</gene>
<organism evidence="1 2">
    <name type="scientific">Parasponia andersonii</name>
    <name type="common">Sponia andersonii</name>
    <dbReference type="NCBI Taxonomy" id="3476"/>
    <lineage>
        <taxon>Eukaryota</taxon>
        <taxon>Viridiplantae</taxon>
        <taxon>Streptophyta</taxon>
        <taxon>Embryophyta</taxon>
        <taxon>Tracheophyta</taxon>
        <taxon>Spermatophyta</taxon>
        <taxon>Magnoliopsida</taxon>
        <taxon>eudicotyledons</taxon>
        <taxon>Gunneridae</taxon>
        <taxon>Pentapetalae</taxon>
        <taxon>rosids</taxon>
        <taxon>fabids</taxon>
        <taxon>Rosales</taxon>
        <taxon>Cannabaceae</taxon>
        <taxon>Parasponia</taxon>
    </lineage>
</organism>